<evidence type="ECO:0000256" key="1">
    <source>
        <dbReference type="ARBA" id="ARBA00004651"/>
    </source>
</evidence>
<dbReference type="GO" id="GO:0005886">
    <property type="term" value="C:plasma membrane"/>
    <property type="evidence" value="ECO:0007669"/>
    <property type="project" value="UniProtKB-SubCell"/>
</dbReference>
<keyword evidence="5 7" id="KW-0472">Membrane</keyword>
<accession>A0A2H0V3W6</accession>
<organism evidence="9 10">
    <name type="scientific">Candidatus Falkowbacteria bacterium CG10_big_fil_rev_8_21_14_0_10_39_11</name>
    <dbReference type="NCBI Taxonomy" id="1974565"/>
    <lineage>
        <taxon>Bacteria</taxon>
        <taxon>Candidatus Falkowiibacteriota</taxon>
    </lineage>
</organism>
<protein>
    <recommendedName>
        <fullName evidence="8">Polysaccharide chain length determinant N-terminal domain-containing protein</fullName>
    </recommendedName>
</protein>
<evidence type="ECO:0000256" key="7">
    <source>
        <dbReference type="SAM" id="Phobius"/>
    </source>
</evidence>
<evidence type="ECO:0000256" key="2">
    <source>
        <dbReference type="ARBA" id="ARBA00022475"/>
    </source>
</evidence>
<keyword evidence="4 7" id="KW-1133">Transmembrane helix</keyword>
<feature type="transmembrane region" description="Helical" evidence="7">
    <location>
        <begin position="17"/>
        <end position="37"/>
    </location>
</feature>
<dbReference type="PANTHER" id="PTHR32309">
    <property type="entry name" value="TYROSINE-PROTEIN KINASE"/>
    <property type="match status" value="1"/>
</dbReference>
<feature type="transmembrane region" description="Helical" evidence="7">
    <location>
        <begin position="180"/>
        <end position="201"/>
    </location>
</feature>
<evidence type="ECO:0000313" key="9">
    <source>
        <dbReference type="EMBL" id="PIR93773.1"/>
    </source>
</evidence>
<evidence type="ECO:0000313" key="10">
    <source>
        <dbReference type="Proteomes" id="UP000229901"/>
    </source>
</evidence>
<reference evidence="10" key="1">
    <citation type="submission" date="2017-09" db="EMBL/GenBank/DDBJ databases">
        <title>Depth-based differentiation of microbial function through sediment-hosted aquifers and enrichment of novel symbionts in the deep terrestrial subsurface.</title>
        <authorList>
            <person name="Probst A.J."/>
            <person name="Ladd B."/>
            <person name="Jarett J.K."/>
            <person name="Geller-Mcgrath D.E."/>
            <person name="Sieber C.M.K."/>
            <person name="Emerson J.B."/>
            <person name="Anantharaman K."/>
            <person name="Thomas B.C."/>
            <person name="Malmstrom R."/>
            <person name="Stieglmeier M."/>
            <person name="Klingl A."/>
            <person name="Woyke T."/>
            <person name="Ryan C.M."/>
            <person name="Banfield J.F."/>
        </authorList>
    </citation>
    <scope>NUCLEOTIDE SEQUENCE [LARGE SCALE GENOMIC DNA]</scope>
</reference>
<evidence type="ECO:0000256" key="5">
    <source>
        <dbReference type="ARBA" id="ARBA00023136"/>
    </source>
</evidence>
<evidence type="ECO:0000256" key="6">
    <source>
        <dbReference type="SAM" id="MobiDB-lite"/>
    </source>
</evidence>
<keyword evidence="2" id="KW-1003">Cell membrane</keyword>
<dbReference type="InterPro" id="IPR003856">
    <property type="entry name" value="LPS_length_determ_N"/>
</dbReference>
<feature type="domain" description="Polysaccharide chain length determinant N-terminal" evidence="8">
    <location>
        <begin position="11"/>
        <end position="89"/>
    </location>
</feature>
<name>A0A2H0V3W6_9BACT</name>
<dbReference type="Proteomes" id="UP000229901">
    <property type="component" value="Unassembled WGS sequence"/>
</dbReference>
<feature type="region of interest" description="Disordered" evidence="6">
    <location>
        <begin position="302"/>
        <end position="339"/>
    </location>
</feature>
<sequence>MEATTHMNYGRVLKNRWPSILVITLLFLLISLVVTLVQPFQYESQVKILVIQKSAGSIDAYSASKSAERIGNNLAQVIYSSSFYSKVINSGFDINASFFPLDESKRRELWSRIVDADVPTGTTILEISTFHPDRDQATVLAQAISYVLLREADEYIGIDDVQLKVVDAPLTSEYPVKPNFLLNVAFGLFLGLLISIIYILITYTEDDEAHEMFRPHDKRQERWERKQRARQIRDEKRLASKLAIEVKKKLRMETKQMRLNEKKRPAQVIEVAKPRIEVKYRDKDIHDDIPEPDVYAAFDSIQSDNNESNKIEQKEQPQVTDEKVESSKPSASKSFKNLPKFEAEGQVKTVLDK</sequence>
<feature type="compositionally biased region" description="Basic and acidic residues" evidence="6">
    <location>
        <begin position="307"/>
        <end position="326"/>
    </location>
</feature>
<dbReference type="Pfam" id="PF02706">
    <property type="entry name" value="Wzz"/>
    <property type="match status" value="1"/>
</dbReference>
<evidence type="ECO:0000256" key="3">
    <source>
        <dbReference type="ARBA" id="ARBA00022692"/>
    </source>
</evidence>
<keyword evidence="3 7" id="KW-0812">Transmembrane</keyword>
<evidence type="ECO:0000256" key="4">
    <source>
        <dbReference type="ARBA" id="ARBA00022989"/>
    </source>
</evidence>
<dbReference type="InterPro" id="IPR050445">
    <property type="entry name" value="Bact_polysacc_biosynth/exp"/>
</dbReference>
<dbReference type="EMBL" id="PFAP01000036">
    <property type="protein sequence ID" value="PIR93773.1"/>
    <property type="molecule type" value="Genomic_DNA"/>
</dbReference>
<gene>
    <name evidence="9" type="ORF">COT97_04780</name>
</gene>
<dbReference type="AlphaFoldDB" id="A0A2H0V3W6"/>
<dbReference type="PANTHER" id="PTHR32309:SF31">
    <property type="entry name" value="CAPSULAR EXOPOLYSACCHARIDE FAMILY"/>
    <property type="match status" value="1"/>
</dbReference>
<comment type="subcellular location">
    <subcellularLocation>
        <location evidence="1">Cell membrane</location>
        <topology evidence="1">Multi-pass membrane protein</topology>
    </subcellularLocation>
</comment>
<comment type="caution">
    <text evidence="9">The sequence shown here is derived from an EMBL/GenBank/DDBJ whole genome shotgun (WGS) entry which is preliminary data.</text>
</comment>
<evidence type="ECO:0000259" key="8">
    <source>
        <dbReference type="Pfam" id="PF02706"/>
    </source>
</evidence>
<proteinExistence type="predicted"/>